<dbReference type="PANTHER" id="PTHR43022:SF1">
    <property type="entry name" value="PROTEIN SMF"/>
    <property type="match status" value="1"/>
</dbReference>
<evidence type="ECO:0000313" key="3">
    <source>
        <dbReference type="EMBL" id="MFC4854331.1"/>
    </source>
</evidence>
<evidence type="ECO:0000313" key="4">
    <source>
        <dbReference type="Proteomes" id="UP001595859"/>
    </source>
</evidence>
<feature type="domain" description="Smf/DprA SLOG" evidence="2">
    <location>
        <begin position="107"/>
        <end position="287"/>
    </location>
</feature>
<dbReference type="Proteomes" id="UP001595859">
    <property type="component" value="Unassembled WGS sequence"/>
</dbReference>
<gene>
    <name evidence="3" type="ORF">ACFPCV_12525</name>
</gene>
<comment type="similarity">
    <text evidence="1">Belongs to the DprA/Smf family.</text>
</comment>
<name>A0ABV9S157_9PSEU</name>
<accession>A0ABV9S157</accession>
<dbReference type="PANTHER" id="PTHR43022">
    <property type="entry name" value="PROTEIN SMF"/>
    <property type="match status" value="1"/>
</dbReference>
<dbReference type="SUPFAM" id="SSF102405">
    <property type="entry name" value="MCP/YpsA-like"/>
    <property type="match status" value="1"/>
</dbReference>
<proteinExistence type="inferred from homology"/>
<reference evidence="4" key="1">
    <citation type="journal article" date="2019" name="Int. J. Syst. Evol. Microbiol.">
        <title>The Global Catalogue of Microorganisms (GCM) 10K type strain sequencing project: providing services to taxonomists for standard genome sequencing and annotation.</title>
        <authorList>
            <consortium name="The Broad Institute Genomics Platform"/>
            <consortium name="The Broad Institute Genome Sequencing Center for Infectious Disease"/>
            <person name="Wu L."/>
            <person name="Ma J."/>
        </authorList>
    </citation>
    <scope>NUCLEOTIDE SEQUENCE [LARGE SCALE GENOMIC DNA]</scope>
    <source>
        <strain evidence="4">ZS-22-S1</strain>
    </source>
</reference>
<evidence type="ECO:0000259" key="2">
    <source>
        <dbReference type="Pfam" id="PF02481"/>
    </source>
</evidence>
<dbReference type="EMBL" id="JBHSIS010000006">
    <property type="protein sequence ID" value="MFC4854331.1"/>
    <property type="molecule type" value="Genomic_DNA"/>
</dbReference>
<dbReference type="RefSeq" id="WP_378056277.1">
    <property type="nucleotide sequence ID" value="NZ_JBHSIS010000006.1"/>
</dbReference>
<protein>
    <submittedName>
        <fullName evidence="3">DNA-processing protein DprA</fullName>
    </submittedName>
</protein>
<dbReference type="InterPro" id="IPR057666">
    <property type="entry name" value="DrpA_SLOG"/>
</dbReference>
<dbReference type="Gene3D" id="3.40.50.450">
    <property type="match status" value="1"/>
</dbReference>
<evidence type="ECO:0000256" key="1">
    <source>
        <dbReference type="ARBA" id="ARBA00006525"/>
    </source>
</evidence>
<comment type="caution">
    <text evidence="3">The sequence shown here is derived from an EMBL/GenBank/DDBJ whole genome shotgun (WGS) entry which is preliminary data.</text>
</comment>
<dbReference type="InterPro" id="IPR003488">
    <property type="entry name" value="DprA"/>
</dbReference>
<organism evidence="3 4">
    <name type="scientific">Actinophytocola glycyrrhizae</name>
    <dbReference type="NCBI Taxonomy" id="2044873"/>
    <lineage>
        <taxon>Bacteria</taxon>
        <taxon>Bacillati</taxon>
        <taxon>Actinomycetota</taxon>
        <taxon>Actinomycetes</taxon>
        <taxon>Pseudonocardiales</taxon>
        <taxon>Pseudonocardiaceae</taxon>
    </lineage>
</organism>
<keyword evidence="4" id="KW-1185">Reference proteome</keyword>
<sequence>MLDIRRLADPWRRQPIQSGQFRLARMDRPWNEDERAALVALLRTRPAKLTWSEITAEIATRGSALALWDELNPAGLFDHTDAPDGPAAALAEAAHDVSRWRAADFGFLTFGDDDYPVQLREIHEMPPVLFHRGTLVPNEVGVSVVGSRQATTRGLDIARSVAAGLAARGITVIAGLARGIDTAAHTATLEAGGRTVAVVGTGITKVYPAENRGLQDRIAREGLVLSQFWPDAPPTKHSFPMRNAVMSGFGRATVVVEAGEHSGARIQARKAVSHGRPVIFTDLVVDTNKWPSELLGRPGVHVAASTAEIMSVVEKIAAGPATVDSLLAAATRR</sequence>
<dbReference type="Pfam" id="PF02481">
    <property type="entry name" value="DNA_processg_A"/>
    <property type="match status" value="1"/>
</dbReference>